<proteinExistence type="predicted"/>
<protein>
    <recommendedName>
        <fullName evidence="3">FAR1 domain-containing protein</fullName>
    </recommendedName>
</protein>
<name>A0ABY6BEJ9_9GAMM</name>
<organism evidence="1 2">
    <name type="scientific">Tahibacter amnicola</name>
    <dbReference type="NCBI Taxonomy" id="2976241"/>
    <lineage>
        <taxon>Bacteria</taxon>
        <taxon>Pseudomonadati</taxon>
        <taxon>Pseudomonadota</taxon>
        <taxon>Gammaproteobacteria</taxon>
        <taxon>Lysobacterales</taxon>
        <taxon>Rhodanobacteraceae</taxon>
        <taxon>Tahibacter</taxon>
    </lineage>
</organism>
<evidence type="ECO:0000313" key="2">
    <source>
        <dbReference type="Proteomes" id="UP001064632"/>
    </source>
</evidence>
<evidence type="ECO:0000313" key="1">
    <source>
        <dbReference type="EMBL" id="UXI66775.1"/>
    </source>
</evidence>
<dbReference type="EMBL" id="CP104694">
    <property type="protein sequence ID" value="UXI66775.1"/>
    <property type="molecule type" value="Genomic_DNA"/>
</dbReference>
<evidence type="ECO:0008006" key="3">
    <source>
        <dbReference type="Google" id="ProtNLM"/>
    </source>
</evidence>
<gene>
    <name evidence="1" type="ORF">N4264_18750</name>
</gene>
<accession>A0ABY6BEJ9</accession>
<keyword evidence="2" id="KW-1185">Reference proteome</keyword>
<reference evidence="1" key="1">
    <citation type="submission" date="2022-09" db="EMBL/GenBank/DDBJ databases">
        <title>Tahibacter sp. nov., isolated from a fresh water.</title>
        <authorList>
            <person name="Baek J.H."/>
            <person name="Lee J.K."/>
            <person name="Kim J.M."/>
            <person name="Jeon C.O."/>
        </authorList>
    </citation>
    <scope>NUCLEOTIDE SEQUENCE</scope>
    <source>
        <strain evidence="1">W38</strain>
    </source>
</reference>
<sequence length="113" mass="13520">METTEFPEIDPCCSGMRIHRGYACKKGFSVELNDCDEDRHYRMVFRYRHDHSHPLVVEALKDLEKKPCLRFESRMRIRHCPWCGAHLSRHIHRQYMKKTGRLAWPKTIGVSYT</sequence>
<dbReference type="RefSeq" id="WP_261693755.1">
    <property type="nucleotide sequence ID" value="NZ_CP104694.1"/>
</dbReference>
<dbReference type="Proteomes" id="UP001064632">
    <property type="component" value="Chromosome"/>
</dbReference>